<comment type="caution">
    <text evidence="2">The sequence shown here is derived from an EMBL/GenBank/DDBJ whole genome shotgun (WGS) entry which is preliminary data.</text>
</comment>
<organism evidence="2 3">
    <name type="scientific">Dipteronia dyeriana</name>
    <dbReference type="NCBI Taxonomy" id="168575"/>
    <lineage>
        <taxon>Eukaryota</taxon>
        <taxon>Viridiplantae</taxon>
        <taxon>Streptophyta</taxon>
        <taxon>Embryophyta</taxon>
        <taxon>Tracheophyta</taxon>
        <taxon>Spermatophyta</taxon>
        <taxon>Magnoliopsida</taxon>
        <taxon>eudicotyledons</taxon>
        <taxon>Gunneridae</taxon>
        <taxon>Pentapetalae</taxon>
        <taxon>rosids</taxon>
        <taxon>malvids</taxon>
        <taxon>Sapindales</taxon>
        <taxon>Sapindaceae</taxon>
        <taxon>Hippocastanoideae</taxon>
        <taxon>Acereae</taxon>
        <taxon>Dipteronia</taxon>
    </lineage>
</organism>
<accession>A0AAD9X5M2</accession>
<evidence type="ECO:0000256" key="1">
    <source>
        <dbReference type="SAM" id="SignalP"/>
    </source>
</evidence>
<feature type="signal peptide" evidence="1">
    <location>
        <begin position="1"/>
        <end position="26"/>
    </location>
</feature>
<name>A0AAD9X5M2_9ROSI</name>
<keyword evidence="1" id="KW-0732">Signal</keyword>
<evidence type="ECO:0000313" key="2">
    <source>
        <dbReference type="EMBL" id="KAK2653224.1"/>
    </source>
</evidence>
<proteinExistence type="predicted"/>
<evidence type="ECO:0000313" key="3">
    <source>
        <dbReference type="Proteomes" id="UP001280121"/>
    </source>
</evidence>
<protein>
    <submittedName>
        <fullName evidence="2">Uncharacterized protein</fullName>
    </submittedName>
</protein>
<dbReference type="AlphaFoldDB" id="A0AAD9X5M2"/>
<feature type="chain" id="PRO_5042206315" evidence="1">
    <location>
        <begin position="27"/>
        <end position="100"/>
    </location>
</feature>
<keyword evidence="3" id="KW-1185">Reference proteome</keyword>
<dbReference type="EMBL" id="JANJYI010000004">
    <property type="protein sequence ID" value="KAK2653224.1"/>
    <property type="molecule type" value="Genomic_DNA"/>
</dbReference>
<sequence length="100" mass="11528">MTMVEDEFMVALCLFLLGTILSPSATDYVQTDYLIPLSYVGSISTKIWSSWCFTSLCEGIQKFQMNRHRMKTSCISGCLLFLQEDKEVLNPTAQRRWCKK</sequence>
<dbReference type="Proteomes" id="UP001280121">
    <property type="component" value="Unassembled WGS sequence"/>
</dbReference>
<gene>
    <name evidence="2" type="ORF">Ddye_013080</name>
</gene>
<reference evidence="2" key="1">
    <citation type="journal article" date="2023" name="Plant J.">
        <title>Genome sequences and population genomics provide insights into the demographic history, inbreeding, and mutation load of two 'living fossil' tree species of Dipteronia.</title>
        <authorList>
            <person name="Feng Y."/>
            <person name="Comes H.P."/>
            <person name="Chen J."/>
            <person name="Zhu S."/>
            <person name="Lu R."/>
            <person name="Zhang X."/>
            <person name="Li P."/>
            <person name="Qiu J."/>
            <person name="Olsen K.M."/>
            <person name="Qiu Y."/>
        </authorList>
    </citation>
    <scope>NUCLEOTIDE SEQUENCE</scope>
    <source>
        <strain evidence="2">KIB01</strain>
    </source>
</reference>